<keyword evidence="6 9" id="KW-0067">ATP-binding</keyword>
<dbReference type="InterPro" id="IPR023693">
    <property type="entry name" value="ABC_transptr_BtuD"/>
</dbReference>
<feature type="domain" description="ABC transporter" evidence="10">
    <location>
        <begin position="3"/>
        <end position="230"/>
    </location>
</feature>
<dbReference type="Gene3D" id="3.40.50.300">
    <property type="entry name" value="P-loop containing nucleotide triphosphate hydrolases"/>
    <property type="match status" value="1"/>
</dbReference>
<dbReference type="SMART" id="SM00382">
    <property type="entry name" value="AAA"/>
    <property type="match status" value="1"/>
</dbReference>
<comment type="function">
    <text evidence="9">Part of the ABC transporter complex BtuCDF involved in vitamin B12 import. Responsible for energy coupling to the transport system.</text>
</comment>
<dbReference type="GO" id="GO:0005524">
    <property type="term" value="F:ATP binding"/>
    <property type="evidence" value="ECO:0007669"/>
    <property type="project" value="UniProtKB-KW"/>
</dbReference>
<proteinExistence type="inferred from homology"/>
<dbReference type="InterPro" id="IPR003593">
    <property type="entry name" value="AAA+_ATPase"/>
</dbReference>
<dbReference type="InterPro" id="IPR017871">
    <property type="entry name" value="ABC_transporter-like_CS"/>
</dbReference>
<dbReference type="GO" id="GO:0016887">
    <property type="term" value="F:ATP hydrolysis activity"/>
    <property type="evidence" value="ECO:0007669"/>
    <property type="project" value="InterPro"/>
</dbReference>
<dbReference type="GeneID" id="67476976"/>
<keyword evidence="8 9" id="KW-0472">Membrane</keyword>
<evidence type="ECO:0000313" key="12">
    <source>
        <dbReference type="EMBL" id="TKJ94994.1"/>
    </source>
</evidence>
<name>A0A4U3FME1_9GAMM</name>
<dbReference type="AlphaFoldDB" id="A0A4U3FME1"/>
<dbReference type="HAMAP" id="MF_01005">
    <property type="entry name" value="BtuD"/>
    <property type="match status" value="1"/>
</dbReference>
<sequence length="246" mass="26580">MLLELTGVALEGRLFPFSARVGAGQVIHLVGPNGAGKSSLLTAIAGLLPCEGNVTLAGLPVGAWPGRHLARQRAYLPQQQQPPGQMPVWHYLMMHVQQQGIESQQMLQSLAKALLLDDKLARPLTQLSGGEWQRVRLAAVFLQISQPEGKLLLLDEPLTGLDIAQQVAFDTLLPAITAKGVSVIMSSHDINHSLRYADSIWLMRPGQSALQGHPGQVLTPEHLSALYGVSFRLLKSEGQSLLTTLC</sequence>
<keyword evidence="4" id="KW-0997">Cell inner membrane</keyword>
<gene>
    <name evidence="9 11" type="primary">btuD</name>
    <name evidence="12" type="ORF">EpCFBP13511_01155</name>
    <name evidence="11" type="ORF">IFT93_02590</name>
</gene>
<organism evidence="12 13">
    <name type="scientific">Erwinia persicina</name>
    <dbReference type="NCBI Taxonomy" id="55211"/>
    <lineage>
        <taxon>Bacteria</taxon>
        <taxon>Pseudomonadati</taxon>
        <taxon>Pseudomonadota</taxon>
        <taxon>Gammaproteobacteria</taxon>
        <taxon>Enterobacterales</taxon>
        <taxon>Erwiniaceae</taxon>
        <taxon>Erwinia</taxon>
    </lineage>
</organism>
<accession>A0A4U3FME1</accession>
<dbReference type="GO" id="GO:0005886">
    <property type="term" value="C:plasma membrane"/>
    <property type="evidence" value="ECO:0007669"/>
    <property type="project" value="UniProtKB-SubCell"/>
</dbReference>
<evidence type="ECO:0000256" key="9">
    <source>
        <dbReference type="HAMAP-Rule" id="MF_01005"/>
    </source>
</evidence>
<keyword evidence="14" id="KW-1185">Reference proteome</keyword>
<comment type="caution">
    <text evidence="12">The sequence shown here is derived from an EMBL/GenBank/DDBJ whole genome shotgun (WGS) entry which is preliminary data.</text>
</comment>
<evidence type="ECO:0000313" key="14">
    <source>
        <dbReference type="Proteomes" id="UP000661012"/>
    </source>
</evidence>
<reference evidence="11 14" key="2">
    <citation type="journal article" date="2020" name="FEMS Microbiol. Ecol.">
        <title>Temporal dynamics of bacterial communities during seed development and maturation.</title>
        <authorList>
            <person name="Chesneau G."/>
            <person name="Torres-Cortes G."/>
            <person name="Briand M."/>
            <person name="Darrasse A."/>
            <person name="Preveaux A."/>
            <person name="Marais C."/>
            <person name="Jacques M.A."/>
            <person name="Shade A."/>
            <person name="Barret M."/>
        </authorList>
    </citation>
    <scope>NUCLEOTIDE SEQUENCE [LARGE SCALE GENOMIC DNA]</scope>
    <source>
        <strain evidence="11 14">CFBP13732</strain>
    </source>
</reference>
<dbReference type="STRING" id="1219360.GCA_001571305_01017"/>
<comment type="similarity">
    <text evidence="1">Belongs to the ABC transporter superfamily. Drug exporter-2 (TC 3.A.1.117) family.</text>
</comment>
<dbReference type="RefSeq" id="WP_062743494.1">
    <property type="nucleotide sequence ID" value="NZ_CP082141.1"/>
</dbReference>
<evidence type="ECO:0000256" key="6">
    <source>
        <dbReference type="ARBA" id="ARBA00022840"/>
    </source>
</evidence>
<dbReference type="Proteomes" id="UP000661012">
    <property type="component" value="Unassembled WGS sequence"/>
</dbReference>
<evidence type="ECO:0000313" key="13">
    <source>
        <dbReference type="Proteomes" id="UP000306393"/>
    </source>
</evidence>
<keyword evidence="3 9" id="KW-1003">Cell membrane</keyword>
<dbReference type="NCBIfam" id="NF002981">
    <property type="entry name" value="PRK03695.1"/>
    <property type="match status" value="1"/>
</dbReference>
<feature type="binding site" evidence="9">
    <location>
        <begin position="31"/>
        <end position="38"/>
    </location>
    <ligand>
        <name>ATP</name>
        <dbReference type="ChEBI" id="CHEBI:30616"/>
    </ligand>
</feature>
<dbReference type="EMBL" id="QGAC01000001">
    <property type="protein sequence ID" value="TKJ94994.1"/>
    <property type="molecule type" value="Genomic_DNA"/>
</dbReference>
<dbReference type="FunFam" id="3.40.50.300:FF:000462">
    <property type="entry name" value="Vitamin B12 import ATP-binding protein BtuD"/>
    <property type="match status" value="1"/>
</dbReference>
<comment type="subcellular location">
    <subcellularLocation>
        <location evidence="9">Cell membrane</location>
        <topology evidence="9">Peripheral membrane protein</topology>
    </subcellularLocation>
</comment>
<evidence type="ECO:0000256" key="7">
    <source>
        <dbReference type="ARBA" id="ARBA00022967"/>
    </source>
</evidence>
<dbReference type="PROSITE" id="PS00211">
    <property type="entry name" value="ABC_TRANSPORTER_1"/>
    <property type="match status" value="1"/>
</dbReference>
<keyword evidence="2 9" id="KW-0813">Transport</keyword>
<evidence type="ECO:0000313" key="11">
    <source>
        <dbReference type="EMBL" id="MBD8105309.1"/>
    </source>
</evidence>
<comment type="similarity">
    <text evidence="9">Belongs to the ABC transporter superfamily. Vitamin B12 importer (TC 3.A.1.13.1) family.</text>
</comment>
<evidence type="ECO:0000259" key="10">
    <source>
        <dbReference type="PROSITE" id="PS50893"/>
    </source>
</evidence>
<dbReference type="Pfam" id="PF00005">
    <property type="entry name" value="ABC_tran"/>
    <property type="match status" value="1"/>
</dbReference>
<dbReference type="EC" id="7.6.2.8" evidence="9"/>
<evidence type="ECO:0000256" key="4">
    <source>
        <dbReference type="ARBA" id="ARBA00022519"/>
    </source>
</evidence>
<dbReference type="Proteomes" id="UP000306393">
    <property type="component" value="Unassembled WGS sequence"/>
</dbReference>
<dbReference type="PANTHER" id="PTHR42734">
    <property type="entry name" value="METAL TRANSPORT SYSTEM ATP-BINDING PROTEIN TM_0124-RELATED"/>
    <property type="match status" value="1"/>
</dbReference>
<dbReference type="EMBL" id="JACYNN010000001">
    <property type="protein sequence ID" value="MBD8105309.1"/>
    <property type="molecule type" value="Genomic_DNA"/>
</dbReference>
<evidence type="ECO:0000256" key="2">
    <source>
        <dbReference type="ARBA" id="ARBA00022448"/>
    </source>
</evidence>
<dbReference type="InterPro" id="IPR050153">
    <property type="entry name" value="Metal_Ion_Import_ABC"/>
</dbReference>
<comment type="subunit">
    <text evidence="9">The complex is composed of two ATP-binding proteins (BtuD), two transmembrane proteins (BtuC) and a solute-binding protein (BtuF).</text>
</comment>
<dbReference type="OrthoDB" id="5292475at2"/>
<keyword evidence="5 9" id="KW-0547">Nucleotide-binding</keyword>
<evidence type="ECO:0000256" key="1">
    <source>
        <dbReference type="ARBA" id="ARBA00006526"/>
    </source>
</evidence>
<evidence type="ECO:0000256" key="5">
    <source>
        <dbReference type="ARBA" id="ARBA00022741"/>
    </source>
</evidence>
<keyword evidence="7 9" id="KW-1278">Translocase</keyword>
<comment type="catalytic activity">
    <reaction evidence="9">
        <text>an R-cob(III)alamin(out) + ATP + H2O = an R-cob(III)alamin(in) + ADP + phosphate + H(+)</text>
        <dbReference type="Rhea" id="RHEA:17873"/>
        <dbReference type="ChEBI" id="CHEBI:15377"/>
        <dbReference type="ChEBI" id="CHEBI:15378"/>
        <dbReference type="ChEBI" id="CHEBI:30616"/>
        <dbReference type="ChEBI" id="CHEBI:43474"/>
        <dbReference type="ChEBI" id="CHEBI:140785"/>
        <dbReference type="ChEBI" id="CHEBI:456216"/>
        <dbReference type="EC" id="7.6.2.8"/>
    </reaction>
</comment>
<dbReference type="SUPFAM" id="SSF52540">
    <property type="entry name" value="P-loop containing nucleoside triphosphate hydrolases"/>
    <property type="match status" value="1"/>
</dbReference>
<protein>
    <recommendedName>
        <fullName evidence="9">Vitamin B12 import ATP-binding protein BtuD</fullName>
        <ecNumber evidence="9">7.6.2.8</ecNumber>
    </recommendedName>
    <alternativeName>
        <fullName evidence="9">Vitamin B12-transporting ATPase</fullName>
    </alternativeName>
</protein>
<dbReference type="InterPro" id="IPR003439">
    <property type="entry name" value="ABC_transporter-like_ATP-bd"/>
</dbReference>
<evidence type="ECO:0000256" key="8">
    <source>
        <dbReference type="ARBA" id="ARBA00023136"/>
    </source>
</evidence>
<reference evidence="12 13" key="1">
    <citation type="journal article" date="2019" name="Sci. Rep.">
        <title>Differences in resource use lead to coexistence of seed-transmitted microbial populations.</title>
        <authorList>
            <person name="Torres-Cortes G."/>
            <person name="Garcia B.J."/>
            <person name="Compant S."/>
            <person name="Rezki S."/>
            <person name="Jones P."/>
            <person name="Preveaux A."/>
            <person name="Briand M."/>
            <person name="Roulet A."/>
            <person name="Bouchez O."/>
            <person name="Jacobson D."/>
            <person name="Barret M."/>
        </authorList>
    </citation>
    <scope>NUCLEOTIDE SEQUENCE [LARGE SCALE GENOMIC DNA]</scope>
    <source>
        <strain evidence="12 13">CFBP13511</strain>
    </source>
</reference>
<dbReference type="GO" id="GO:0015420">
    <property type="term" value="F:ABC-type vitamin B12 transporter activity"/>
    <property type="evidence" value="ECO:0007669"/>
    <property type="project" value="UniProtKB-UniRule"/>
</dbReference>
<evidence type="ECO:0000256" key="3">
    <source>
        <dbReference type="ARBA" id="ARBA00022475"/>
    </source>
</evidence>
<dbReference type="InterPro" id="IPR027417">
    <property type="entry name" value="P-loop_NTPase"/>
</dbReference>
<dbReference type="PANTHER" id="PTHR42734:SF18">
    <property type="entry name" value="VITAMIN B12 IMPORT ATP-BINDING PROTEIN BTUD"/>
    <property type="match status" value="1"/>
</dbReference>
<dbReference type="PROSITE" id="PS50893">
    <property type="entry name" value="ABC_TRANSPORTER_2"/>
    <property type="match status" value="1"/>
</dbReference>